<comment type="caution">
    <text evidence="5">The sequence shown here is derived from an EMBL/GenBank/DDBJ whole genome shotgun (WGS) entry which is preliminary data.</text>
</comment>
<evidence type="ECO:0000256" key="3">
    <source>
        <dbReference type="ARBA" id="ARBA00023315"/>
    </source>
</evidence>
<protein>
    <submittedName>
        <fullName evidence="5">GNAT family N-acetyltransferase</fullName>
    </submittedName>
</protein>
<dbReference type="Pfam" id="PF00583">
    <property type="entry name" value="Acetyltransf_1"/>
    <property type="match status" value="1"/>
</dbReference>
<dbReference type="Gene3D" id="3.40.630.30">
    <property type="match status" value="1"/>
</dbReference>
<keyword evidence="2 5" id="KW-0808">Transferase</keyword>
<dbReference type="EMBL" id="VLPL01000003">
    <property type="protein sequence ID" value="TSJ45409.1"/>
    <property type="molecule type" value="Genomic_DNA"/>
</dbReference>
<proteinExistence type="inferred from homology"/>
<evidence type="ECO:0000256" key="1">
    <source>
        <dbReference type="ARBA" id="ARBA00008694"/>
    </source>
</evidence>
<dbReference type="PANTHER" id="PTHR10545:SF29">
    <property type="entry name" value="GH14572P-RELATED"/>
    <property type="match status" value="1"/>
</dbReference>
<gene>
    <name evidence="5" type="ORF">FO442_06555</name>
</gene>
<dbReference type="OrthoDB" id="9805924at2"/>
<dbReference type="AlphaFoldDB" id="A0A556N062"/>
<dbReference type="RefSeq" id="WP_144332366.1">
    <property type="nucleotide sequence ID" value="NZ_VLPL01000003.1"/>
</dbReference>
<feature type="domain" description="N-acetyltransferase" evidence="4">
    <location>
        <begin position="1"/>
        <end position="147"/>
    </location>
</feature>
<evidence type="ECO:0000313" key="6">
    <source>
        <dbReference type="Proteomes" id="UP000316008"/>
    </source>
</evidence>
<sequence length="147" mass="17075">MNIRAARLGDETAIHGLISELALYEKAPGEVTNTVENLKIDLFVDGVCEALVVENNRQEVVGFALYYQSYSTWKGRCLYLEDFYIQPEYRRGGIGSRLFAEVVQIARKWGVKRMDWQVLDWNESAIQFYKKQQAVLDPEWVNGRLFF</sequence>
<dbReference type="SUPFAM" id="SSF55729">
    <property type="entry name" value="Acyl-CoA N-acyltransferases (Nat)"/>
    <property type="match status" value="1"/>
</dbReference>
<dbReference type="PROSITE" id="PS51186">
    <property type="entry name" value="GNAT"/>
    <property type="match status" value="1"/>
</dbReference>
<reference evidence="5 6" key="1">
    <citation type="submission" date="2019-07" db="EMBL/GenBank/DDBJ databases">
        <authorList>
            <person name="Huq M.A."/>
        </authorList>
    </citation>
    <scope>NUCLEOTIDE SEQUENCE [LARGE SCALE GENOMIC DNA]</scope>
    <source>
        <strain evidence="5 6">MAH-3</strain>
    </source>
</reference>
<dbReference type="GO" id="GO:0008080">
    <property type="term" value="F:N-acetyltransferase activity"/>
    <property type="evidence" value="ECO:0007669"/>
    <property type="project" value="UniProtKB-ARBA"/>
</dbReference>
<keyword evidence="6" id="KW-1185">Reference proteome</keyword>
<dbReference type="InterPro" id="IPR016181">
    <property type="entry name" value="Acyl_CoA_acyltransferase"/>
</dbReference>
<name>A0A556N062_9FLAO</name>
<evidence type="ECO:0000313" key="5">
    <source>
        <dbReference type="EMBL" id="TSJ45409.1"/>
    </source>
</evidence>
<dbReference type="FunFam" id="3.40.630.30:FF:000064">
    <property type="entry name" value="GNAT family acetyltransferase"/>
    <property type="match status" value="1"/>
</dbReference>
<comment type="similarity">
    <text evidence="1">Belongs to the acetyltransferase family.</text>
</comment>
<keyword evidence="3" id="KW-0012">Acyltransferase</keyword>
<evidence type="ECO:0000256" key="2">
    <source>
        <dbReference type="ARBA" id="ARBA00022679"/>
    </source>
</evidence>
<accession>A0A556N062</accession>
<evidence type="ECO:0000259" key="4">
    <source>
        <dbReference type="PROSITE" id="PS51186"/>
    </source>
</evidence>
<dbReference type="CDD" id="cd04301">
    <property type="entry name" value="NAT_SF"/>
    <property type="match status" value="1"/>
</dbReference>
<dbReference type="InterPro" id="IPR000182">
    <property type="entry name" value="GNAT_dom"/>
</dbReference>
<dbReference type="InterPro" id="IPR051016">
    <property type="entry name" value="Diverse_Substrate_AcTransf"/>
</dbReference>
<organism evidence="5 6">
    <name type="scientific">Fluviicola chungangensis</name>
    <dbReference type="NCBI Taxonomy" id="2597671"/>
    <lineage>
        <taxon>Bacteria</taxon>
        <taxon>Pseudomonadati</taxon>
        <taxon>Bacteroidota</taxon>
        <taxon>Flavobacteriia</taxon>
        <taxon>Flavobacteriales</taxon>
        <taxon>Crocinitomicaceae</taxon>
        <taxon>Fluviicola</taxon>
    </lineage>
</organism>
<dbReference type="PANTHER" id="PTHR10545">
    <property type="entry name" value="DIAMINE N-ACETYLTRANSFERASE"/>
    <property type="match status" value="1"/>
</dbReference>
<dbReference type="Proteomes" id="UP000316008">
    <property type="component" value="Unassembled WGS sequence"/>
</dbReference>